<name>A0A183TE12_SCHSO</name>
<dbReference type="AlphaFoldDB" id="A0A183TE12"/>
<dbReference type="OrthoDB" id="425014at2759"/>
<proteinExistence type="predicted"/>
<sequence>MERRLARSTKSRRVSSTKSTSAAPQDTKLRWQDRIPDTEVFERTGLLSTYDQLKQRQLRRSGKLVRRDDERLPKRLFNGDVATDSR</sequence>
<evidence type="ECO:0000256" key="1">
    <source>
        <dbReference type="SAM" id="MobiDB-lite"/>
    </source>
</evidence>
<feature type="region of interest" description="Disordered" evidence="1">
    <location>
        <begin position="57"/>
        <end position="86"/>
    </location>
</feature>
<evidence type="ECO:0000313" key="3">
    <source>
        <dbReference type="Proteomes" id="UP000275846"/>
    </source>
</evidence>
<reference evidence="4" key="1">
    <citation type="submission" date="2016-06" db="UniProtKB">
        <authorList>
            <consortium name="WormBaseParasite"/>
        </authorList>
    </citation>
    <scope>IDENTIFICATION</scope>
</reference>
<evidence type="ECO:0000313" key="2">
    <source>
        <dbReference type="EMBL" id="VDM01096.1"/>
    </source>
</evidence>
<dbReference type="Proteomes" id="UP000275846">
    <property type="component" value="Unassembled WGS sequence"/>
</dbReference>
<organism evidence="4">
    <name type="scientific">Schistocephalus solidus</name>
    <name type="common">Tapeworm</name>
    <dbReference type="NCBI Taxonomy" id="70667"/>
    <lineage>
        <taxon>Eukaryota</taxon>
        <taxon>Metazoa</taxon>
        <taxon>Spiralia</taxon>
        <taxon>Lophotrochozoa</taxon>
        <taxon>Platyhelminthes</taxon>
        <taxon>Cestoda</taxon>
        <taxon>Eucestoda</taxon>
        <taxon>Diphyllobothriidea</taxon>
        <taxon>Diphyllobothriidae</taxon>
        <taxon>Schistocephalus</taxon>
    </lineage>
</organism>
<feature type="compositionally biased region" description="Basic residues" evidence="1">
    <location>
        <begin position="1"/>
        <end position="15"/>
    </location>
</feature>
<keyword evidence="3" id="KW-1185">Reference proteome</keyword>
<dbReference type="WBParaSite" id="SSLN_0001526801-mRNA-1">
    <property type="protein sequence ID" value="SSLN_0001526801-mRNA-1"/>
    <property type="gene ID" value="SSLN_0001526801"/>
</dbReference>
<protein>
    <submittedName>
        <fullName evidence="4">Ribosome biogenesis protein NOP53</fullName>
    </submittedName>
</protein>
<evidence type="ECO:0000313" key="4">
    <source>
        <dbReference type="WBParaSite" id="SSLN_0001526801-mRNA-1"/>
    </source>
</evidence>
<gene>
    <name evidence="2" type="ORF">SSLN_LOCUS14710</name>
</gene>
<feature type="region of interest" description="Disordered" evidence="1">
    <location>
        <begin position="1"/>
        <end position="30"/>
    </location>
</feature>
<dbReference type="EMBL" id="UYSU01039238">
    <property type="protein sequence ID" value="VDM01096.1"/>
    <property type="molecule type" value="Genomic_DNA"/>
</dbReference>
<reference evidence="2 3" key="2">
    <citation type="submission" date="2018-11" db="EMBL/GenBank/DDBJ databases">
        <authorList>
            <consortium name="Pathogen Informatics"/>
        </authorList>
    </citation>
    <scope>NUCLEOTIDE SEQUENCE [LARGE SCALE GENOMIC DNA]</scope>
    <source>
        <strain evidence="2 3">NST_G2</strain>
    </source>
</reference>
<accession>A0A183TE12</accession>